<comment type="caution">
    <text evidence="2">The sequence shown here is derived from an EMBL/GenBank/DDBJ whole genome shotgun (WGS) entry which is preliminary data.</text>
</comment>
<evidence type="ECO:0008006" key="4">
    <source>
        <dbReference type="Google" id="ProtNLM"/>
    </source>
</evidence>
<protein>
    <recommendedName>
        <fullName evidence="4">DUF2188 domain-containing protein</fullName>
    </recommendedName>
</protein>
<dbReference type="PATRIC" id="fig|1441730.3.peg.3706"/>
<dbReference type="EMBL" id="AZXY01000009">
    <property type="protein sequence ID" value="KSZ57343.1"/>
    <property type="molecule type" value="Genomic_DNA"/>
</dbReference>
<dbReference type="Proteomes" id="UP000053060">
    <property type="component" value="Unassembled WGS sequence"/>
</dbReference>
<sequence length="74" mass="8265">MPAGDVETFHQDGSWHNRIEGSSDLLGTYPTREEAVAAGRDEARRRKVEHLVHNLDGTIGERNTYGHDPRDIPG</sequence>
<dbReference type="InterPro" id="IPR018691">
    <property type="entry name" value="DUF2188"/>
</dbReference>
<organism evidence="2 3">
    <name type="scientific">Rhodococcus pyridinivorans KG-16</name>
    <dbReference type="NCBI Taxonomy" id="1441730"/>
    <lineage>
        <taxon>Bacteria</taxon>
        <taxon>Bacillati</taxon>
        <taxon>Actinomycetota</taxon>
        <taxon>Actinomycetes</taxon>
        <taxon>Mycobacteriales</taxon>
        <taxon>Nocardiaceae</taxon>
        <taxon>Rhodococcus</taxon>
    </lineage>
</organism>
<reference evidence="3" key="1">
    <citation type="submission" date="2015-01" db="EMBL/GenBank/DDBJ databases">
        <title>Draft genome sequence of Rhodococcus pyridinivorans strain KG-16, a hydrocarbon-degrading bacterium.</title>
        <authorList>
            <person name="Aggarwal R.K."/>
            <person name="Dawar C."/>
        </authorList>
    </citation>
    <scope>NUCLEOTIDE SEQUENCE [LARGE SCALE GENOMIC DNA]</scope>
    <source>
        <strain evidence="3">KG-16</strain>
    </source>
</reference>
<reference evidence="2 3" key="2">
    <citation type="journal article" date="2016" name="Genome Announc.">
        <title>Draft Genome Sequence of a Versatile Hydrocarbon-Degrading Bacterium, Rhodococcus pyridinivorans Strain KG-16, Collected from Oil Fields in India.</title>
        <authorList>
            <person name="Aggarwal R.K."/>
            <person name="Dawar C."/>
            <person name="Phanindranath R."/>
            <person name="Mutnuri L."/>
            <person name="Dayal A.M."/>
        </authorList>
    </citation>
    <scope>NUCLEOTIDE SEQUENCE [LARGE SCALE GENOMIC DNA]</scope>
    <source>
        <strain evidence="2 3">KG-16</strain>
    </source>
</reference>
<dbReference type="AlphaFoldDB" id="A0A0V9UH73"/>
<evidence type="ECO:0000313" key="3">
    <source>
        <dbReference type="Proteomes" id="UP000053060"/>
    </source>
</evidence>
<proteinExistence type="predicted"/>
<feature type="region of interest" description="Disordered" evidence="1">
    <location>
        <begin position="1"/>
        <end position="25"/>
    </location>
</feature>
<dbReference type="Pfam" id="PF09954">
    <property type="entry name" value="DUF2188"/>
    <property type="match status" value="1"/>
</dbReference>
<gene>
    <name evidence="2" type="ORF">Z045_17780</name>
</gene>
<evidence type="ECO:0000313" key="2">
    <source>
        <dbReference type="EMBL" id="KSZ57343.1"/>
    </source>
</evidence>
<evidence type="ECO:0000256" key="1">
    <source>
        <dbReference type="SAM" id="MobiDB-lite"/>
    </source>
</evidence>
<accession>A0A0V9UH73</accession>
<dbReference type="RefSeq" id="WP_024101088.1">
    <property type="nucleotide sequence ID" value="NZ_AZXY01000009.1"/>
</dbReference>
<feature type="compositionally biased region" description="Basic and acidic residues" evidence="1">
    <location>
        <begin position="7"/>
        <end position="21"/>
    </location>
</feature>
<name>A0A0V9UH73_9NOCA</name>
<dbReference type="GeneID" id="29940102"/>